<keyword evidence="6" id="KW-1185">Reference proteome</keyword>
<evidence type="ECO:0000313" key="4">
    <source>
        <dbReference type="EMBL" id="KAL1511014.1"/>
    </source>
</evidence>
<dbReference type="AlphaFoldDB" id="A0AB34J2S2"/>
<dbReference type="SUPFAM" id="SSF52540">
    <property type="entry name" value="P-loop containing nucleoside triphosphate hydrolases"/>
    <property type="match status" value="1"/>
</dbReference>
<evidence type="ECO:0000313" key="5">
    <source>
        <dbReference type="EMBL" id="KAL1511019.1"/>
    </source>
</evidence>
<evidence type="ECO:0000313" key="6">
    <source>
        <dbReference type="Proteomes" id="UP001515480"/>
    </source>
</evidence>
<feature type="compositionally biased region" description="Acidic residues" evidence="1">
    <location>
        <begin position="182"/>
        <end position="194"/>
    </location>
</feature>
<dbReference type="EMBL" id="JBGBPQ010000014">
    <property type="protein sequence ID" value="KAL1511019.1"/>
    <property type="molecule type" value="Genomic_DNA"/>
</dbReference>
<feature type="region of interest" description="Disordered" evidence="1">
    <location>
        <begin position="443"/>
        <end position="462"/>
    </location>
</feature>
<feature type="compositionally biased region" description="Polar residues" evidence="1">
    <location>
        <begin position="443"/>
        <end position="455"/>
    </location>
</feature>
<comment type="caution">
    <text evidence="5">The sequence shown here is derived from an EMBL/GenBank/DDBJ whole genome shotgun (WGS) entry which is preliminary data.</text>
</comment>
<name>A0AB34J2S2_PRYPA</name>
<dbReference type="InterPro" id="IPR003395">
    <property type="entry name" value="RecF/RecN/SMC_N"/>
</dbReference>
<sequence>MLLQHSLLARPNTAAAVEAERNVMQKIVASRSVALHEVRQKVAARALGTSRPPTSPNISGATQVTQIEGLLAQHARNEDAQALEELLLDQCEAERAAHQALHVSELRLSAAREDAHAAQRAARAAKDVAIADEEELSAAQAALDTAVSEEKSARAEVQRLHAAQLGEGDGSRLPSWLAAEGSSDEEEDEEDGEGEDKGSGNLARPSVSSEDVAARVQQLREAMSEAELEVQTARRKRAELERTHGTLGCLQEQLHARGAHASRAQALVELQRKEETVTRSIATLTEGIQEMRVRVAAANREAFVAVRAGCIQNFHTLVPAMELDVRGEGNGEPAEGNARFWIRNRAVEACGDGPACGGNAWRGGLAELSGGQRTLLNISLLLAVAKFRPSSLLLLDEVDAALDEHNASRVAALLKGLSIHSQEDLLPYPPALHHQLYAETSRSPHRSLQSATAKSSIALRIT</sequence>
<gene>
    <name evidence="3" type="ORF">AB1Y20_005832</name>
    <name evidence="4" type="ORF">AB1Y20_005839</name>
    <name evidence="5" type="ORF">AB1Y20_005844</name>
</gene>
<organism evidence="5 6">
    <name type="scientific">Prymnesium parvum</name>
    <name type="common">Toxic golden alga</name>
    <dbReference type="NCBI Taxonomy" id="97485"/>
    <lineage>
        <taxon>Eukaryota</taxon>
        <taxon>Haptista</taxon>
        <taxon>Haptophyta</taxon>
        <taxon>Prymnesiophyceae</taxon>
        <taxon>Prymnesiales</taxon>
        <taxon>Prymnesiaceae</taxon>
        <taxon>Prymnesium</taxon>
    </lineage>
</organism>
<evidence type="ECO:0000259" key="2">
    <source>
        <dbReference type="Pfam" id="PF02463"/>
    </source>
</evidence>
<feature type="region of interest" description="Disordered" evidence="1">
    <location>
        <begin position="163"/>
        <end position="214"/>
    </location>
</feature>
<dbReference type="EMBL" id="JBGBPQ010000014">
    <property type="protein sequence ID" value="KAL1511007.1"/>
    <property type="molecule type" value="Genomic_DNA"/>
</dbReference>
<dbReference type="EMBL" id="JBGBPQ010000014">
    <property type="protein sequence ID" value="KAL1511014.1"/>
    <property type="molecule type" value="Genomic_DNA"/>
</dbReference>
<dbReference type="Gene3D" id="3.40.50.300">
    <property type="entry name" value="P-loop containing nucleotide triphosphate hydrolases"/>
    <property type="match status" value="1"/>
</dbReference>
<evidence type="ECO:0000313" key="3">
    <source>
        <dbReference type="EMBL" id="KAL1511007.1"/>
    </source>
</evidence>
<dbReference type="Pfam" id="PF02463">
    <property type="entry name" value="SMC_N"/>
    <property type="match status" value="1"/>
</dbReference>
<feature type="domain" description="RecF/RecN/SMC N-terminal" evidence="2">
    <location>
        <begin position="214"/>
        <end position="422"/>
    </location>
</feature>
<dbReference type="PANTHER" id="PTHR43977">
    <property type="entry name" value="STRUCTURAL MAINTENANCE OF CHROMOSOMES PROTEIN 3"/>
    <property type="match status" value="1"/>
</dbReference>
<accession>A0AB34J2S2</accession>
<protein>
    <recommendedName>
        <fullName evidence="2">RecF/RecN/SMC N-terminal domain-containing protein</fullName>
    </recommendedName>
</protein>
<reference evidence="5 6" key="1">
    <citation type="journal article" date="2024" name="Science">
        <title>Giant polyketide synthase enzymes in the biosynthesis of giant marine polyether toxins.</title>
        <authorList>
            <person name="Fallon T.R."/>
            <person name="Shende V.V."/>
            <person name="Wierzbicki I.H."/>
            <person name="Pendleton A.L."/>
            <person name="Watervoot N.F."/>
            <person name="Auber R.P."/>
            <person name="Gonzalez D.J."/>
            <person name="Wisecaver J.H."/>
            <person name="Moore B.S."/>
        </authorList>
    </citation>
    <scope>NUCLEOTIDE SEQUENCE [LARGE SCALE GENOMIC DNA]</scope>
    <source>
        <strain evidence="5 6">12B1</strain>
    </source>
</reference>
<proteinExistence type="predicted"/>
<evidence type="ECO:0000256" key="1">
    <source>
        <dbReference type="SAM" id="MobiDB-lite"/>
    </source>
</evidence>
<dbReference type="Proteomes" id="UP001515480">
    <property type="component" value="Unassembled WGS sequence"/>
</dbReference>
<dbReference type="InterPro" id="IPR027417">
    <property type="entry name" value="P-loop_NTPase"/>
</dbReference>